<evidence type="ECO:0000256" key="6">
    <source>
        <dbReference type="ARBA" id="ARBA00022485"/>
    </source>
</evidence>
<dbReference type="InterPro" id="IPR007197">
    <property type="entry name" value="rSAM"/>
</dbReference>
<keyword evidence="7" id="KW-0949">S-adenosyl-L-methionine</keyword>
<evidence type="ECO:0000256" key="4">
    <source>
        <dbReference type="ARBA" id="ARBA00008703"/>
    </source>
</evidence>
<dbReference type="RefSeq" id="WP_146462222.1">
    <property type="nucleotide sequence ID" value="NZ_SJPW01000008.1"/>
</dbReference>
<comment type="caution">
    <text evidence="17">The sequence shown here is derived from an EMBL/GenBank/DDBJ whole genome shotgun (WGS) entry which is preliminary data.</text>
</comment>
<feature type="binding site" evidence="14">
    <location>
        <position position="121"/>
    </location>
    <ligand>
        <name>[4Fe-4S] cluster</name>
        <dbReference type="ChEBI" id="CHEBI:49883"/>
        <note>4Fe-4S-S-AdoMet</note>
    </ligand>
</feature>
<reference evidence="17 18" key="1">
    <citation type="submission" date="2019-02" db="EMBL/GenBank/DDBJ databases">
        <title>Deep-cultivation of Planctomycetes and their phenomic and genomic characterization uncovers novel biology.</title>
        <authorList>
            <person name="Wiegand S."/>
            <person name="Jogler M."/>
            <person name="Boedeker C."/>
            <person name="Pinto D."/>
            <person name="Vollmers J."/>
            <person name="Rivas-Marin E."/>
            <person name="Kohn T."/>
            <person name="Peeters S.H."/>
            <person name="Heuer A."/>
            <person name="Rast P."/>
            <person name="Oberbeckmann S."/>
            <person name="Bunk B."/>
            <person name="Jeske O."/>
            <person name="Meyerdierks A."/>
            <person name="Storesund J.E."/>
            <person name="Kallscheuer N."/>
            <person name="Luecker S."/>
            <person name="Lage O.M."/>
            <person name="Pohl T."/>
            <person name="Merkel B.J."/>
            <person name="Hornburger P."/>
            <person name="Mueller R.-W."/>
            <person name="Bruemmer F."/>
            <person name="Labrenz M."/>
            <person name="Spormann A.M."/>
            <person name="Op Den Camp H."/>
            <person name="Overmann J."/>
            <person name="Amann R."/>
            <person name="Jetten M.S.M."/>
            <person name="Mascher T."/>
            <person name="Medema M.H."/>
            <person name="Devos D.P."/>
            <person name="Kaster A.-K."/>
            <person name="Ovreas L."/>
            <person name="Rohde M."/>
            <person name="Galperin M.Y."/>
            <person name="Jogler C."/>
        </authorList>
    </citation>
    <scope>NUCLEOTIDE SEQUENCE [LARGE SCALE GENOMIC DNA]</scope>
    <source>
        <strain evidence="17 18">Poly51</strain>
    </source>
</reference>
<feature type="binding site" evidence="14">
    <location>
        <position position="118"/>
    </location>
    <ligand>
        <name>[4Fe-4S] cluster</name>
        <dbReference type="ChEBI" id="CHEBI:49883"/>
        <note>4Fe-4S-S-AdoMet</note>
    </ligand>
</feature>
<keyword evidence="12 17" id="KW-0413">Isomerase</keyword>
<evidence type="ECO:0000256" key="12">
    <source>
        <dbReference type="ARBA" id="ARBA00023235"/>
    </source>
</evidence>
<dbReference type="AlphaFoldDB" id="A0A5C6EBI4"/>
<dbReference type="GO" id="GO:0046872">
    <property type="term" value="F:metal ion binding"/>
    <property type="evidence" value="ECO:0007669"/>
    <property type="project" value="UniProtKB-KW"/>
</dbReference>
<comment type="similarity">
    <text evidence="4">Belongs to the radical SAM superfamily. KamA family.</text>
</comment>
<comment type="cofactor">
    <cofactor evidence="3">
        <name>[4Fe-4S] cluster</name>
        <dbReference type="ChEBI" id="CHEBI:49883"/>
    </cofactor>
</comment>
<accession>A0A5C6EBI4</accession>
<dbReference type="GO" id="GO:0016853">
    <property type="term" value="F:isomerase activity"/>
    <property type="evidence" value="ECO:0007669"/>
    <property type="project" value="UniProtKB-KW"/>
</dbReference>
<comment type="catalytic activity">
    <reaction evidence="1">
        <text>L-lysine = D-beta-lysine</text>
        <dbReference type="Rhea" id="RHEA:44148"/>
        <dbReference type="ChEBI" id="CHEBI:32551"/>
        <dbReference type="ChEBI" id="CHEBI:84138"/>
    </reaction>
</comment>
<dbReference type="InterPro" id="IPR003739">
    <property type="entry name" value="Lys_aminomutase/Glu_NH3_mut"/>
</dbReference>
<sequence length="330" mass="36772">MGSTASSPVSWQTAMKRAIRSSVTLRQMLGLDAETAPGAERDFPTFVPLEYFSRIRPRDPDDPLLKQVLPIAAEDKVQTDGFSSDPVGDMGSLVAGGLLHKYHGRALVVTTGACGVHCRYCFRRQFPYHDVGSQSDDYRPAIDYLRSATELDEVILSGGDPLTLVDQKIDRLMSELEAIPHLRRVRFHTRMPIVIPQRITDQLIDRLRQSRLTTWFVVHANHAAELDDAVLSRLAMLIDAGIPVLNQAVLLRGVNDDAEILASLCTRLVNHRVMPYYLHQLDRVTGAAHFEVDEAVGRALIAELQKRLPGYAVPTYVVEQAGEASKTRIR</sequence>
<evidence type="ECO:0000256" key="13">
    <source>
        <dbReference type="ARBA" id="ARBA00030756"/>
    </source>
</evidence>
<feature type="binding site" evidence="14">
    <location>
        <position position="114"/>
    </location>
    <ligand>
        <name>[4Fe-4S] cluster</name>
        <dbReference type="ChEBI" id="CHEBI:49883"/>
        <note>4Fe-4S-S-AdoMet</note>
    </ligand>
</feature>
<dbReference type="Pfam" id="PF04055">
    <property type="entry name" value="Radical_SAM"/>
    <property type="match status" value="1"/>
</dbReference>
<keyword evidence="6 14" id="KW-0004">4Fe-4S</keyword>
<evidence type="ECO:0000313" key="17">
    <source>
        <dbReference type="EMBL" id="TWU46342.1"/>
    </source>
</evidence>
<dbReference type="SUPFAM" id="SSF102114">
    <property type="entry name" value="Radical SAM enzymes"/>
    <property type="match status" value="1"/>
</dbReference>
<evidence type="ECO:0000256" key="14">
    <source>
        <dbReference type="PIRSR" id="PIRSR004911-1"/>
    </source>
</evidence>
<evidence type="ECO:0000256" key="8">
    <source>
        <dbReference type="ARBA" id="ARBA00022723"/>
    </source>
</evidence>
<evidence type="ECO:0000256" key="15">
    <source>
        <dbReference type="PIRSR" id="PIRSR603739-50"/>
    </source>
</evidence>
<dbReference type="PROSITE" id="PS51918">
    <property type="entry name" value="RADICAL_SAM"/>
    <property type="match status" value="1"/>
</dbReference>
<keyword evidence="9 15" id="KW-0663">Pyridoxal phosphate</keyword>
<evidence type="ECO:0000259" key="16">
    <source>
        <dbReference type="PROSITE" id="PS51918"/>
    </source>
</evidence>
<dbReference type="SFLD" id="SFLDF00314">
    <property type="entry name" value="L-lysine_2_3-aminomutase_(yjeK"/>
    <property type="match status" value="1"/>
</dbReference>
<gene>
    <name evidence="17" type="primary">epmB</name>
    <name evidence="17" type="ORF">Poly51_57380</name>
</gene>
<dbReference type="InterPro" id="IPR022462">
    <property type="entry name" value="EpmB"/>
</dbReference>
<evidence type="ECO:0000256" key="7">
    <source>
        <dbReference type="ARBA" id="ARBA00022691"/>
    </source>
</evidence>
<keyword evidence="10" id="KW-0408">Iron</keyword>
<evidence type="ECO:0000256" key="3">
    <source>
        <dbReference type="ARBA" id="ARBA00001966"/>
    </source>
</evidence>
<dbReference type="Gene3D" id="3.20.20.70">
    <property type="entry name" value="Aldolase class I"/>
    <property type="match status" value="1"/>
</dbReference>
<evidence type="ECO:0000256" key="2">
    <source>
        <dbReference type="ARBA" id="ARBA00001933"/>
    </source>
</evidence>
<feature type="domain" description="Radical SAM core" evidence="16">
    <location>
        <begin position="100"/>
        <end position="312"/>
    </location>
</feature>
<dbReference type="SFLD" id="SFLDS00029">
    <property type="entry name" value="Radical_SAM"/>
    <property type="match status" value="1"/>
</dbReference>
<comment type="cofactor">
    <cofactor evidence="2 15">
        <name>pyridoxal 5'-phosphate</name>
        <dbReference type="ChEBI" id="CHEBI:597326"/>
    </cofactor>
</comment>
<dbReference type="CDD" id="cd01335">
    <property type="entry name" value="Radical_SAM"/>
    <property type="match status" value="1"/>
</dbReference>
<name>A0A5C6EBI4_9BACT</name>
<feature type="modified residue" description="N6-(pyridoxal phosphate)lysine" evidence="15">
    <location>
        <position position="326"/>
    </location>
</feature>
<dbReference type="PANTHER" id="PTHR30538:SF1">
    <property type="entry name" value="L-LYSINE 2,3-AMINOMUTASE"/>
    <property type="match status" value="1"/>
</dbReference>
<dbReference type="SFLD" id="SFLDG01070">
    <property type="entry name" value="PLP-dependent"/>
    <property type="match status" value="1"/>
</dbReference>
<protein>
    <recommendedName>
        <fullName evidence="5">L-lysine 2,3-aminomutase</fullName>
    </recommendedName>
    <alternativeName>
        <fullName evidence="13">EF-P post-translational modification enzyme B</fullName>
    </alternativeName>
</protein>
<evidence type="ECO:0000256" key="5">
    <source>
        <dbReference type="ARBA" id="ARBA00022363"/>
    </source>
</evidence>
<organism evidence="17 18">
    <name type="scientific">Rubripirellula tenax</name>
    <dbReference type="NCBI Taxonomy" id="2528015"/>
    <lineage>
        <taxon>Bacteria</taxon>
        <taxon>Pseudomonadati</taxon>
        <taxon>Planctomycetota</taxon>
        <taxon>Planctomycetia</taxon>
        <taxon>Pirellulales</taxon>
        <taxon>Pirellulaceae</taxon>
        <taxon>Rubripirellula</taxon>
    </lineage>
</organism>
<dbReference type="GO" id="GO:0051539">
    <property type="term" value="F:4 iron, 4 sulfur cluster binding"/>
    <property type="evidence" value="ECO:0007669"/>
    <property type="project" value="UniProtKB-KW"/>
</dbReference>
<dbReference type="EMBL" id="SJPW01000008">
    <property type="protein sequence ID" value="TWU46342.1"/>
    <property type="molecule type" value="Genomic_DNA"/>
</dbReference>
<dbReference type="PIRSF" id="PIRSF004911">
    <property type="entry name" value="DUF160"/>
    <property type="match status" value="1"/>
</dbReference>
<evidence type="ECO:0000256" key="1">
    <source>
        <dbReference type="ARBA" id="ARBA00001352"/>
    </source>
</evidence>
<keyword evidence="8 14" id="KW-0479">Metal-binding</keyword>
<dbReference type="Proteomes" id="UP000318288">
    <property type="component" value="Unassembled WGS sequence"/>
</dbReference>
<dbReference type="PANTHER" id="PTHR30538">
    <property type="entry name" value="LYSINE 2,3-AMINOMUTASE-RELATED"/>
    <property type="match status" value="1"/>
</dbReference>
<evidence type="ECO:0000256" key="11">
    <source>
        <dbReference type="ARBA" id="ARBA00023014"/>
    </source>
</evidence>
<keyword evidence="11 14" id="KW-0411">Iron-sulfur</keyword>
<keyword evidence="18" id="KW-1185">Reference proteome</keyword>
<dbReference type="NCBIfam" id="TIGR00238">
    <property type="entry name" value="KamA family radical SAM protein"/>
    <property type="match status" value="1"/>
</dbReference>
<evidence type="ECO:0000256" key="9">
    <source>
        <dbReference type="ARBA" id="ARBA00022898"/>
    </source>
</evidence>
<evidence type="ECO:0000313" key="18">
    <source>
        <dbReference type="Proteomes" id="UP000318288"/>
    </source>
</evidence>
<dbReference type="OrthoDB" id="9768064at2"/>
<dbReference type="NCBIfam" id="TIGR03821">
    <property type="entry name" value="EFP_modif_epmB"/>
    <property type="match status" value="1"/>
</dbReference>
<evidence type="ECO:0000256" key="10">
    <source>
        <dbReference type="ARBA" id="ARBA00023004"/>
    </source>
</evidence>
<dbReference type="InterPro" id="IPR013785">
    <property type="entry name" value="Aldolase_TIM"/>
</dbReference>
<dbReference type="InterPro" id="IPR058240">
    <property type="entry name" value="rSAM_sf"/>
</dbReference>
<proteinExistence type="inferred from homology"/>